<dbReference type="InterPro" id="IPR016164">
    <property type="entry name" value="FAD-linked_Oxase-like_C"/>
</dbReference>
<dbReference type="InterPro" id="IPR016169">
    <property type="entry name" value="FAD-bd_PCMH_sub2"/>
</dbReference>
<dbReference type="Pfam" id="PF01565">
    <property type="entry name" value="FAD_binding_4"/>
    <property type="match status" value="1"/>
</dbReference>
<keyword evidence="8" id="KW-1185">Reference proteome</keyword>
<comment type="caution">
    <text evidence="7">The sequence shown here is derived from an EMBL/GenBank/DDBJ whole genome shotgun (WGS) entry which is preliminary data.</text>
</comment>
<dbReference type="InterPro" id="IPR050416">
    <property type="entry name" value="FAD-linked_Oxidoreductase"/>
</dbReference>
<keyword evidence="3" id="KW-0285">Flavoprotein</keyword>
<dbReference type="PROSITE" id="PS00862">
    <property type="entry name" value="OX2_COVAL_FAD"/>
    <property type="match status" value="1"/>
</dbReference>
<evidence type="ECO:0000259" key="6">
    <source>
        <dbReference type="PROSITE" id="PS51387"/>
    </source>
</evidence>
<comment type="similarity">
    <text evidence="2">Belongs to the oxygen-dependent FAD-linked oxidoreductase family.</text>
</comment>
<dbReference type="EMBL" id="QHLY01000012">
    <property type="protein sequence ID" value="PXA68846.1"/>
    <property type="molecule type" value="Genomic_DNA"/>
</dbReference>
<dbReference type="InterPro" id="IPR016166">
    <property type="entry name" value="FAD-bd_PCMH"/>
</dbReference>
<dbReference type="Pfam" id="PF08031">
    <property type="entry name" value="BBE"/>
    <property type="match status" value="1"/>
</dbReference>
<dbReference type="OrthoDB" id="9775082at2"/>
<dbReference type="Gene3D" id="3.40.462.20">
    <property type="match status" value="1"/>
</dbReference>
<dbReference type="PANTHER" id="PTHR42973">
    <property type="entry name" value="BINDING OXIDOREDUCTASE, PUTATIVE (AFU_ORTHOLOGUE AFUA_1G17690)-RELATED"/>
    <property type="match status" value="1"/>
</dbReference>
<organism evidence="7 8">
    <name type="scientific">Cryobacterium arcticum</name>
    <dbReference type="NCBI Taxonomy" id="670052"/>
    <lineage>
        <taxon>Bacteria</taxon>
        <taxon>Bacillati</taxon>
        <taxon>Actinomycetota</taxon>
        <taxon>Actinomycetes</taxon>
        <taxon>Micrococcales</taxon>
        <taxon>Microbacteriaceae</taxon>
        <taxon>Cryobacterium</taxon>
    </lineage>
</organism>
<accession>A0A317ZQT0</accession>
<dbReference type="InterPro" id="IPR012951">
    <property type="entry name" value="BBE"/>
</dbReference>
<dbReference type="Gene3D" id="3.30.43.10">
    <property type="entry name" value="Uridine Diphospho-n-acetylenolpyruvylglucosamine Reductase, domain 2"/>
    <property type="match status" value="1"/>
</dbReference>
<keyword evidence="4" id="KW-0274">FAD</keyword>
<protein>
    <submittedName>
        <fullName evidence="7">FAD-linked oxidoreductase</fullName>
    </submittedName>
</protein>
<sequence length="463" mass="49829">MLSRLRAAIAGEVIDATDERYDDARRVWNGMIDRRPIAVVRAGSTADIAPTLALASQQSLPLAIRGGGHNVAGNGTVDDGLVLDLSGLVAVAVDPGAGRVRVQAGATLAQVDRATEPFNLAVPVGVVSNTGIAGLTLGGGVGWLTRAHGLTVDNLISAEVVTVGGETVRASESVNPDLFWGLRGGGGNFGVVTEFTFRAHPLPSRPFTANFIYRAPLWETALTAYERWTRDLPDAMTSVLTFTVPPPSMGLGSDPLILLGFAWAGDDTDRAEQLVDDLRRAAPPSMEASERVSWSAWQSGVDGLFPKGARGYWRNTSFDRLDAQVIAALMRRGAEQTWIGTGFDIHHLGGAFGRVPEEDTPFPSRSARFWLNIYGFWAEPADDLARMAFIREFGAEVEPLGTGGRYVNFLGEEQGADPVRQAEQVYGAAKLERLALLKREYDPQNLLRRNHNILPAVATGDTD</sequence>
<dbReference type="AlphaFoldDB" id="A0A317ZQT0"/>
<evidence type="ECO:0000256" key="1">
    <source>
        <dbReference type="ARBA" id="ARBA00001974"/>
    </source>
</evidence>
<dbReference type="InterPro" id="IPR006094">
    <property type="entry name" value="Oxid_FAD_bind_N"/>
</dbReference>
<evidence type="ECO:0000313" key="7">
    <source>
        <dbReference type="EMBL" id="PXA68846.1"/>
    </source>
</evidence>
<feature type="domain" description="FAD-binding PCMH-type" evidence="6">
    <location>
        <begin position="32"/>
        <end position="202"/>
    </location>
</feature>
<dbReference type="InterPro" id="IPR016167">
    <property type="entry name" value="FAD-bd_PCMH_sub1"/>
</dbReference>
<evidence type="ECO:0000256" key="2">
    <source>
        <dbReference type="ARBA" id="ARBA00005466"/>
    </source>
</evidence>
<evidence type="ECO:0000313" key="8">
    <source>
        <dbReference type="Proteomes" id="UP000246722"/>
    </source>
</evidence>
<dbReference type="Proteomes" id="UP000246722">
    <property type="component" value="Unassembled WGS sequence"/>
</dbReference>
<dbReference type="GO" id="GO:0016491">
    <property type="term" value="F:oxidoreductase activity"/>
    <property type="evidence" value="ECO:0007669"/>
    <property type="project" value="UniProtKB-KW"/>
</dbReference>
<dbReference type="PANTHER" id="PTHR42973:SF39">
    <property type="entry name" value="FAD-BINDING PCMH-TYPE DOMAIN-CONTAINING PROTEIN"/>
    <property type="match status" value="1"/>
</dbReference>
<dbReference type="SUPFAM" id="SSF55103">
    <property type="entry name" value="FAD-linked oxidases, C-terminal domain"/>
    <property type="match status" value="1"/>
</dbReference>
<evidence type="ECO:0000256" key="3">
    <source>
        <dbReference type="ARBA" id="ARBA00022630"/>
    </source>
</evidence>
<dbReference type="SUPFAM" id="SSF56176">
    <property type="entry name" value="FAD-binding/transporter-associated domain-like"/>
    <property type="match status" value="1"/>
</dbReference>
<reference evidence="7 8" key="1">
    <citation type="submission" date="2018-05" db="EMBL/GenBank/DDBJ databases">
        <title>Genetic diversity of glacier-inhabiting Cryobacterium bacteria in China and description of Cryobacterium mengkeensis sp. nov. and Arthrobacter glacialis sp. nov.</title>
        <authorList>
            <person name="Liu Q."/>
            <person name="Xin Y.-H."/>
        </authorList>
    </citation>
    <scope>NUCLEOTIDE SEQUENCE [LARGE SCALE GENOMIC DNA]</scope>
    <source>
        <strain evidence="7 8">SK-1</strain>
    </source>
</reference>
<dbReference type="InterPro" id="IPR006093">
    <property type="entry name" value="Oxy_OxRdtase_FAD_BS"/>
</dbReference>
<dbReference type="InterPro" id="IPR036318">
    <property type="entry name" value="FAD-bd_PCMH-like_sf"/>
</dbReference>
<keyword evidence="5" id="KW-0560">Oxidoreductase</keyword>
<evidence type="ECO:0000256" key="5">
    <source>
        <dbReference type="ARBA" id="ARBA00023002"/>
    </source>
</evidence>
<dbReference type="Gene3D" id="3.30.465.10">
    <property type="match status" value="1"/>
</dbReference>
<proteinExistence type="inferred from homology"/>
<name>A0A317ZQT0_9MICO</name>
<comment type="cofactor">
    <cofactor evidence="1">
        <name>FAD</name>
        <dbReference type="ChEBI" id="CHEBI:57692"/>
    </cofactor>
</comment>
<dbReference type="GO" id="GO:0071949">
    <property type="term" value="F:FAD binding"/>
    <property type="evidence" value="ECO:0007669"/>
    <property type="project" value="InterPro"/>
</dbReference>
<gene>
    <name evidence="7" type="ORF">CTB96_13890</name>
</gene>
<dbReference type="PROSITE" id="PS51387">
    <property type="entry name" value="FAD_PCMH"/>
    <property type="match status" value="1"/>
</dbReference>
<evidence type="ECO:0000256" key="4">
    <source>
        <dbReference type="ARBA" id="ARBA00022827"/>
    </source>
</evidence>